<evidence type="ECO:0000313" key="3">
    <source>
        <dbReference type="EMBL" id="SFB11374.1"/>
    </source>
</evidence>
<dbReference type="PANTHER" id="PTHR34977">
    <property type="entry name" value="UPF0337 PROTEIN YJBJ"/>
    <property type="match status" value="1"/>
</dbReference>
<dbReference type="InterPro" id="IPR008462">
    <property type="entry name" value="CsbD"/>
</dbReference>
<dbReference type="Gene3D" id="1.10.1470.10">
    <property type="entry name" value="YjbJ"/>
    <property type="match status" value="1"/>
</dbReference>
<dbReference type="PIRSF" id="PIRSF039008">
    <property type="entry name" value="YjbJ"/>
    <property type="match status" value="1"/>
</dbReference>
<dbReference type="SUPFAM" id="SSF69047">
    <property type="entry name" value="Hypothetical protein YjbJ"/>
    <property type="match status" value="1"/>
</dbReference>
<dbReference type="RefSeq" id="WP_092066274.1">
    <property type="nucleotide sequence ID" value="NZ_FOJU01000005.1"/>
</dbReference>
<dbReference type="STRING" id="871651.SAMN05421688_2967"/>
<dbReference type="OrthoDB" id="9796058at2"/>
<keyword evidence="4" id="KW-1185">Reference proteome</keyword>
<evidence type="ECO:0000256" key="1">
    <source>
        <dbReference type="ARBA" id="ARBA00009129"/>
    </source>
</evidence>
<comment type="similarity">
    <text evidence="1">Belongs to the UPF0337 (CsbD) family.</text>
</comment>
<organism evidence="3 4">
    <name type="scientific">Poseidonocella pacifica</name>
    <dbReference type="NCBI Taxonomy" id="871651"/>
    <lineage>
        <taxon>Bacteria</taxon>
        <taxon>Pseudomonadati</taxon>
        <taxon>Pseudomonadota</taxon>
        <taxon>Alphaproteobacteria</taxon>
        <taxon>Rhodobacterales</taxon>
        <taxon>Roseobacteraceae</taxon>
        <taxon>Poseidonocella</taxon>
    </lineage>
</organism>
<protein>
    <submittedName>
        <fullName evidence="3">Uncharacterized conserved protein YjbJ, UPF0337 family</fullName>
    </submittedName>
</protein>
<proteinExistence type="inferred from homology"/>
<dbReference type="PANTHER" id="PTHR34977:SF1">
    <property type="entry name" value="UPF0337 PROTEIN YJBJ"/>
    <property type="match status" value="1"/>
</dbReference>
<dbReference type="EMBL" id="FOJU01000005">
    <property type="protein sequence ID" value="SFB11374.1"/>
    <property type="molecule type" value="Genomic_DNA"/>
</dbReference>
<dbReference type="Proteomes" id="UP000198796">
    <property type="component" value="Unassembled WGS sequence"/>
</dbReference>
<dbReference type="InterPro" id="IPR036629">
    <property type="entry name" value="YjbJ_sf"/>
</dbReference>
<gene>
    <name evidence="3" type="ORF">SAMN05421688_2967</name>
</gene>
<sequence>MNWDQVEGRWTEFKGRVREAYGELSDDEVEKARGDREQLAGIVQAKYGKSKEDARNELDRMIAEL</sequence>
<evidence type="ECO:0000259" key="2">
    <source>
        <dbReference type="Pfam" id="PF05532"/>
    </source>
</evidence>
<dbReference type="AlphaFoldDB" id="A0A1I0YDF1"/>
<dbReference type="InterPro" id="IPR050423">
    <property type="entry name" value="UPF0337_stress_rsp"/>
</dbReference>
<accession>A0A1I0YDF1</accession>
<evidence type="ECO:0000313" key="4">
    <source>
        <dbReference type="Proteomes" id="UP000198796"/>
    </source>
</evidence>
<name>A0A1I0YDF1_9RHOB</name>
<dbReference type="InterPro" id="IPR026042">
    <property type="entry name" value="YjbJ"/>
</dbReference>
<dbReference type="Pfam" id="PF05532">
    <property type="entry name" value="CsbD"/>
    <property type="match status" value="1"/>
</dbReference>
<reference evidence="3 4" key="1">
    <citation type="submission" date="2016-10" db="EMBL/GenBank/DDBJ databases">
        <authorList>
            <person name="de Groot N.N."/>
        </authorList>
    </citation>
    <scope>NUCLEOTIDE SEQUENCE [LARGE SCALE GENOMIC DNA]</scope>
    <source>
        <strain evidence="3 4">DSM 29316</strain>
    </source>
</reference>
<feature type="domain" description="CsbD-like" evidence="2">
    <location>
        <begin position="4"/>
        <end position="55"/>
    </location>
</feature>